<reference evidence="3" key="2">
    <citation type="submission" date="2022-08" db="EMBL/GenBank/DDBJ databases">
        <authorList>
            <person name="Dong C."/>
        </authorList>
    </citation>
    <scope>NUCLEOTIDE SEQUENCE</scope>
    <source>
        <strain evidence="3">59MF3M-4</strain>
    </source>
</reference>
<feature type="compositionally biased region" description="Basic and acidic residues" evidence="1">
    <location>
        <begin position="55"/>
        <end position="68"/>
    </location>
</feature>
<evidence type="ECO:0000256" key="1">
    <source>
        <dbReference type="SAM" id="MobiDB-lite"/>
    </source>
</evidence>
<keyword evidence="4" id="KW-1185">Reference proteome</keyword>
<dbReference type="RefSeq" id="WP_260976301.1">
    <property type="nucleotide sequence ID" value="NZ_JAOANI010000017.1"/>
</dbReference>
<gene>
    <name evidence="3" type="ORF">NYR02_10375</name>
</gene>
<dbReference type="Pfam" id="PF09723">
    <property type="entry name" value="Zn_ribbon_8"/>
    <property type="match status" value="1"/>
</dbReference>
<dbReference type="InterPro" id="IPR013429">
    <property type="entry name" value="Regulatory_FmdB_Zinc_ribbon"/>
</dbReference>
<feature type="compositionally biased region" description="Basic residues" evidence="1">
    <location>
        <begin position="85"/>
        <end position="94"/>
    </location>
</feature>
<protein>
    <submittedName>
        <fullName evidence="3">Zinc ribbon domain-containing protein</fullName>
    </submittedName>
</protein>
<feature type="domain" description="Putative regulatory protein FmdB zinc ribbon" evidence="2">
    <location>
        <begin position="1"/>
        <end position="41"/>
    </location>
</feature>
<accession>A0A9X2WFG4</accession>
<dbReference type="EMBL" id="JAOANI010000017">
    <property type="protein sequence ID" value="MCT7359428.1"/>
    <property type="molecule type" value="Genomic_DNA"/>
</dbReference>
<sequence>MPLYDYKCPQHGVFQELATMEKHDQPTACPQCQTLSARIIMLPPHLAKMLKETKEAMERNEKAQHEPEFMTSSQYHEREQEKRERHQHKHKHHNGCGCDTKRRSNLMYTADGNKMFPGMRPWMISH</sequence>
<evidence type="ECO:0000313" key="4">
    <source>
        <dbReference type="Proteomes" id="UP001147830"/>
    </source>
</evidence>
<feature type="region of interest" description="Disordered" evidence="1">
    <location>
        <begin position="55"/>
        <end position="101"/>
    </location>
</feature>
<proteinExistence type="predicted"/>
<feature type="compositionally biased region" description="Basic and acidic residues" evidence="1">
    <location>
        <begin position="75"/>
        <end position="84"/>
    </location>
</feature>
<dbReference type="AlphaFoldDB" id="A0A9X2WFG4"/>
<dbReference type="NCBIfam" id="TIGR02605">
    <property type="entry name" value="CxxC_CxxC_SSSS"/>
    <property type="match status" value="1"/>
</dbReference>
<evidence type="ECO:0000259" key="2">
    <source>
        <dbReference type="SMART" id="SM00834"/>
    </source>
</evidence>
<comment type="caution">
    <text evidence="3">The sequence shown here is derived from an EMBL/GenBank/DDBJ whole genome shotgun (WGS) entry which is preliminary data.</text>
</comment>
<organism evidence="3 4">
    <name type="scientific">Thalassolituus pacificus</name>
    <dbReference type="NCBI Taxonomy" id="2975440"/>
    <lineage>
        <taxon>Bacteria</taxon>
        <taxon>Pseudomonadati</taxon>
        <taxon>Pseudomonadota</taxon>
        <taxon>Gammaproteobacteria</taxon>
        <taxon>Oceanospirillales</taxon>
        <taxon>Oceanospirillaceae</taxon>
        <taxon>Thalassolituus</taxon>
    </lineage>
</organism>
<name>A0A9X2WFG4_9GAMM</name>
<evidence type="ECO:0000313" key="3">
    <source>
        <dbReference type="EMBL" id="MCT7359428.1"/>
    </source>
</evidence>
<dbReference type="SMART" id="SM00834">
    <property type="entry name" value="CxxC_CXXC_SSSS"/>
    <property type="match status" value="1"/>
</dbReference>
<reference evidence="3" key="1">
    <citation type="journal article" date="2022" name="Front. Microbiol.">
        <title>Genome-based taxonomic rearrangement of Oceanobacter-related bacteria including the description of Thalassolituus hydrocarbonoclasticus sp. nov. and Thalassolituus pacificus sp. nov. and emended description of the genus Thalassolituus.</title>
        <authorList>
            <person name="Dong C."/>
            <person name="Wei L."/>
            <person name="Wang J."/>
            <person name="Lai Q."/>
            <person name="Huang Z."/>
            <person name="Shao Z."/>
        </authorList>
    </citation>
    <scope>NUCLEOTIDE SEQUENCE</scope>
    <source>
        <strain evidence="3">59MF3M-4</strain>
    </source>
</reference>
<dbReference type="Proteomes" id="UP001147830">
    <property type="component" value="Unassembled WGS sequence"/>
</dbReference>